<dbReference type="InterPro" id="IPR036663">
    <property type="entry name" value="Fumarylacetoacetase_C_sf"/>
</dbReference>
<evidence type="ECO:0000256" key="1">
    <source>
        <dbReference type="ARBA" id="ARBA00010211"/>
    </source>
</evidence>
<gene>
    <name evidence="4" type="ORF">EWE75_23420</name>
</gene>
<dbReference type="SUPFAM" id="SSF56529">
    <property type="entry name" value="FAH"/>
    <property type="match status" value="1"/>
</dbReference>
<comment type="caution">
    <text evidence="4">The sequence shown here is derived from an EMBL/GenBank/DDBJ whole genome shotgun (WGS) entry which is preliminary data.</text>
</comment>
<keyword evidence="4" id="KW-0378">Hydrolase</keyword>
<dbReference type="Pfam" id="PF01557">
    <property type="entry name" value="FAA_hydrolase"/>
    <property type="match status" value="1"/>
</dbReference>
<protein>
    <submittedName>
        <fullName evidence="4">FAA hydrolase family protein</fullName>
    </submittedName>
</protein>
<dbReference type="AlphaFoldDB" id="A0A4Q6XHP4"/>
<sequence>MRIVRFFKDGKQGYGLLANDADITVRTEDEGFGPASFVEALAGGEAGLANFAVALQAGPSIPLDSVDLATPVPLTGKLICIGANFGKHAAEAESVFTPGKHATFFLRVADGVVSPGAPLIKPKLSNAFDYEGELAVIIGTAGRHISVENALDHVAGYSIFQDGSIRDYQLEAPQWTLGKNFHATASLGPAFISADELPAGAKGLRLQTRLNGELVQDASLSDMLVDVVAAITTLSSVMTLEPGDVIAMGTPAGVGFFRKPQLFMKDGDLCEVEIERIGVLRNRVIDEA</sequence>
<proteinExistence type="inferred from homology"/>
<dbReference type="RefSeq" id="WP_130160467.1">
    <property type="nucleotide sequence ID" value="NZ_SGIS01000084.1"/>
</dbReference>
<reference evidence="4 5" key="1">
    <citation type="submission" date="2019-02" db="EMBL/GenBank/DDBJ databases">
        <authorList>
            <person name="Li Y."/>
        </authorList>
    </citation>
    <scope>NUCLEOTIDE SEQUENCE [LARGE SCALE GENOMIC DNA]</scope>
    <source>
        <strain evidence="4 5">3-7</strain>
    </source>
</reference>
<dbReference type="OrthoDB" id="5197601at2"/>
<dbReference type="InterPro" id="IPR011234">
    <property type="entry name" value="Fumarylacetoacetase-like_C"/>
</dbReference>
<evidence type="ECO:0000313" key="4">
    <source>
        <dbReference type="EMBL" id="RZF59133.1"/>
    </source>
</evidence>
<evidence type="ECO:0000256" key="2">
    <source>
        <dbReference type="ARBA" id="ARBA00022723"/>
    </source>
</evidence>
<dbReference type="GO" id="GO:0046872">
    <property type="term" value="F:metal ion binding"/>
    <property type="evidence" value="ECO:0007669"/>
    <property type="project" value="UniProtKB-KW"/>
</dbReference>
<accession>A0A4Q6XHP4</accession>
<feature type="domain" description="Fumarylacetoacetase-like C-terminal" evidence="3">
    <location>
        <begin position="77"/>
        <end position="284"/>
    </location>
</feature>
<dbReference type="EMBL" id="SGIS01000084">
    <property type="protein sequence ID" value="RZF59133.1"/>
    <property type="molecule type" value="Genomic_DNA"/>
</dbReference>
<dbReference type="GO" id="GO:0016787">
    <property type="term" value="F:hydrolase activity"/>
    <property type="evidence" value="ECO:0007669"/>
    <property type="project" value="UniProtKB-KW"/>
</dbReference>
<dbReference type="InterPro" id="IPR051121">
    <property type="entry name" value="FAH"/>
</dbReference>
<organism evidence="4 5">
    <name type="scientific">Sphingomonas populi</name>
    <dbReference type="NCBI Taxonomy" id="2484750"/>
    <lineage>
        <taxon>Bacteria</taxon>
        <taxon>Pseudomonadati</taxon>
        <taxon>Pseudomonadota</taxon>
        <taxon>Alphaproteobacteria</taxon>
        <taxon>Sphingomonadales</taxon>
        <taxon>Sphingomonadaceae</taxon>
        <taxon>Sphingomonas</taxon>
    </lineage>
</organism>
<dbReference type="GO" id="GO:0044281">
    <property type="term" value="P:small molecule metabolic process"/>
    <property type="evidence" value="ECO:0007669"/>
    <property type="project" value="UniProtKB-ARBA"/>
</dbReference>
<dbReference type="Gene3D" id="3.90.850.10">
    <property type="entry name" value="Fumarylacetoacetase-like, C-terminal domain"/>
    <property type="match status" value="1"/>
</dbReference>
<name>A0A4Q6XHP4_9SPHN</name>
<dbReference type="PANTHER" id="PTHR42796:SF4">
    <property type="entry name" value="FUMARYLACETOACETATE HYDROLASE DOMAIN-CONTAINING PROTEIN 2A"/>
    <property type="match status" value="1"/>
</dbReference>
<evidence type="ECO:0000259" key="3">
    <source>
        <dbReference type="Pfam" id="PF01557"/>
    </source>
</evidence>
<keyword evidence="5" id="KW-1185">Reference proteome</keyword>
<keyword evidence="2" id="KW-0479">Metal-binding</keyword>
<dbReference type="PANTHER" id="PTHR42796">
    <property type="entry name" value="FUMARYLACETOACETATE HYDROLASE DOMAIN-CONTAINING PROTEIN 2A-RELATED"/>
    <property type="match status" value="1"/>
</dbReference>
<evidence type="ECO:0000313" key="5">
    <source>
        <dbReference type="Proteomes" id="UP000292085"/>
    </source>
</evidence>
<dbReference type="Proteomes" id="UP000292085">
    <property type="component" value="Unassembled WGS sequence"/>
</dbReference>
<comment type="similarity">
    <text evidence="1">Belongs to the FAH family.</text>
</comment>